<evidence type="ECO:0000256" key="2">
    <source>
        <dbReference type="ARBA" id="ARBA00014937"/>
    </source>
</evidence>
<dbReference type="Pfam" id="PF17820">
    <property type="entry name" value="PDZ_6"/>
    <property type="match status" value="1"/>
</dbReference>
<accession>A0A5A9PMC2</accession>
<evidence type="ECO:0000256" key="6">
    <source>
        <dbReference type="ARBA" id="ARBA00062195"/>
    </source>
</evidence>
<feature type="domain" description="PDZ" evidence="7">
    <location>
        <begin position="113"/>
        <end position="183"/>
    </location>
</feature>
<protein>
    <recommendedName>
        <fullName evidence="2">26S proteasome non-ATPase regulatory subunit 9</fullName>
    </recommendedName>
    <alternativeName>
        <fullName evidence="4">26S proteasome regulatory subunit p27</fullName>
    </alternativeName>
</protein>
<evidence type="ECO:0000256" key="1">
    <source>
        <dbReference type="ARBA" id="ARBA00005256"/>
    </source>
</evidence>
<comment type="caution">
    <text evidence="8">The sequence shown here is derived from an EMBL/GenBank/DDBJ whole genome shotgun (WGS) entry which is preliminary data.</text>
</comment>
<reference evidence="8 9" key="1">
    <citation type="journal article" date="2019" name="Mol. Ecol. Resour.">
        <title>Chromosome-level genome assembly of Triplophysa tibetana, a fish adapted to the harsh high-altitude environment of the Tibetan Plateau.</title>
        <authorList>
            <person name="Yang X."/>
            <person name="Liu H."/>
            <person name="Ma Z."/>
            <person name="Zou Y."/>
            <person name="Zou M."/>
            <person name="Mao Y."/>
            <person name="Li X."/>
            <person name="Wang H."/>
            <person name="Chen T."/>
            <person name="Wang W."/>
            <person name="Yang R."/>
        </authorList>
    </citation>
    <scope>NUCLEOTIDE SEQUENCE [LARGE SCALE GENOMIC DNA]</scope>
    <source>
        <strain evidence="8">TTIB1903HZAU</strain>
        <tissue evidence="8">Muscle</tissue>
    </source>
</reference>
<dbReference type="PANTHER" id="PTHR12651:SF1">
    <property type="entry name" value="26S PROTEASOME NON-ATPASE REGULATORY SUBUNIT 9"/>
    <property type="match status" value="1"/>
</dbReference>
<evidence type="ECO:0000313" key="8">
    <source>
        <dbReference type="EMBL" id="KAA0722983.1"/>
    </source>
</evidence>
<dbReference type="Pfam" id="PF18265">
    <property type="entry name" value="Nas2_N"/>
    <property type="match status" value="1"/>
</dbReference>
<name>A0A5A9PMC2_9TELE</name>
<dbReference type="GO" id="GO:0070682">
    <property type="term" value="P:proteasome regulatory particle assembly"/>
    <property type="evidence" value="ECO:0007669"/>
    <property type="project" value="InterPro"/>
</dbReference>
<keyword evidence="3" id="KW-0143">Chaperone</keyword>
<dbReference type="Gene3D" id="6.10.140.1710">
    <property type="match status" value="1"/>
</dbReference>
<organism evidence="8 9">
    <name type="scientific">Triplophysa tibetana</name>
    <dbReference type="NCBI Taxonomy" id="1572043"/>
    <lineage>
        <taxon>Eukaryota</taxon>
        <taxon>Metazoa</taxon>
        <taxon>Chordata</taxon>
        <taxon>Craniata</taxon>
        <taxon>Vertebrata</taxon>
        <taxon>Euteleostomi</taxon>
        <taxon>Actinopterygii</taxon>
        <taxon>Neopterygii</taxon>
        <taxon>Teleostei</taxon>
        <taxon>Ostariophysi</taxon>
        <taxon>Cypriniformes</taxon>
        <taxon>Nemacheilidae</taxon>
        <taxon>Triplophysa</taxon>
    </lineage>
</organism>
<dbReference type="GO" id="GO:0005634">
    <property type="term" value="C:nucleus"/>
    <property type="evidence" value="ECO:0007669"/>
    <property type="project" value="TreeGrafter"/>
</dbReference>
<evidence type="ECO:0000256" key="5">
    <source>
        <dbReference type="ARBA" id="ARBA00054581"/>
    </source>
</evidence>
<dbReference type="GO" id="GO:0005737">
    <property type="term" value="C:cytoplasm"/>
    <property type="evidence" value="ECO:0007669"/>
    <property type="project" value="TreeGrafter"/>
</dbReference>
<dbReference type="InterPro" id="IPR001478">
    <property type="entry name" value="PDZ"/>
</dbReference>
<proteinExistence type="inferred from homology"/>
<evidence type="ECO:0000256" key="4">
    <source>
        <dbReference type="ARBA" id="ARBA00030007"/>
    </source>
</evidence>
<keyword evidence="9" id="KW-1185">Reference proteome</keyword>
<dbReference type="SUPFAM" id="SSF50156">
    <property type="entry name" value="PDZ domain-like"/>
    <property type="match status" value="1"/>
</dbReference>
<evidence type="ECO:0000313" key="9">
    <source>
        <dbReference type="Proteomes" id="UP000324632"/>
    </source>
</evidence>
<gene>
    <name evidence="8" type="ORF">E1301_Tti015655</name>
</gene>
<dbReference type="InterPro" id="IPR036034">
    <property type="entry name" value="PDZ_sf"/>
</dbReference>
<dbReference type="PANTHER" id="PTHR12651">
    <property type="entry name" value="26S PROTEASOME NON-ATPASE REGULATORY SUBUNIT 9"/>
    <property type="match status" value="1"/>
</dbReference>
<dbReference type="InterPro" id="IPR041489">
    <property type="entry name" value="PDZ_6"/>
</dbReference>
<keyword evidence="8" id="KW-0647">Proteasome</keyword>
<dbReference type="InterPro" id="IPR035269">
    <property type="entry name" value="PSMD9"/>
</dbReference>
<dbReference type="GO" id="GO:0000502">
    <property type="term" value="C:proteasome complex"/>
    <property type="evidence" value="ECO:0007669"/>
    <property type="project" value="UniProtKB-KW"/>
</dbReference>
<dbReference type="EMBL" id="SOYY01000003">
    <property type="protein sequence ID" value="KAA0722983.1"/>
    <property type="molecule type" value="Genomic_DNA"/>
</dbReference>
<comment type="subunit">
    <text evidence="6">Interacts with PSMC3. Part of a transient complex (modulator) containing PSMD9, PSMC6 and PSMC3 formed during the assembly of the 26S proteasome.</text>
</comment>
<dbReference type="Gene3D" id="2.30.42.10">
    <property type="match status" value="1"/>
</dbReference>
<dbReference type="InterPro" id="IPR040815">
    <property type="entry name" value="Nas2_N"/>
</dbReference>
<comment type="similarity">
    <text evidence="1">Belongs to the proteasome subunit p27 family.</text>
</comment>
<evidence type="ECO:0000259" key="7">
    <source>
        <dbReference type="SMART" id="SM00228"/>
    </source>
</evidence>
<dbReference type="Proteomes" id="UP000324632">
    <property type="component" value="Chromosome 3"/>
</dbReference>
<dbReference type="FunFam" id="2.30.42.10:FF:000107">
    <property type="entry name" value="26S proteasome non-ATPase regulatory subunit 9"/>
    <property type="match status" value="1"/>
</dbReference>
<dbReference type="AlphaFoldDB" id="A0A5A9PMC2"/>
<dbReference type="SMART" id="SM00228">
    <property type="entry name" value="PDZ"/>
    <property type="match status" value="1"/>
</dbReference>
<evidence type="ECO:0000256" key="3">
    <source>
        <dbReference type="ARBA" id="ARBA00023186"/>
    </source>
</evidence>
<sequence length="258" mass="28405">MTDENINVVGPSVTEEDIRVLMKRKDEIEEQIKAYYDMLQDQGDVGLHAPLVDVEGFPRADVDLYAVRTARQSISCLQNDHKALMTEIENALHTLHANAKVGHERDDAKTKAAKQVVSMLSPFAIVDTVIQGSPAFQGGLRVGDEVMEFGSVNTQNFSNLHDIASVVQHSEGKILRVGLIRNGQETHLVVTPQKWTGRGLLGVQLSTSSPMTSGSTKFIKPNNTSSISRCPLTIFTFVMLLCYFEFDGSTNACIVVQR</sequence>
<comment type="function">
    <text evidence="5">Acts as a chaperone during the assembly of the 26S proteasome, specifically of the base subcomplex of the PA700/19S regulatory complex (RC). During the base subcomplex assembly is part of an intermediate PSMD9:PSMC6:PSMC3 module, also known as modulator trimer complex; PSMD9 is released during the further base assembly process.</text>
</comment>